<dbReference type="PANTHER" id="PTHR22893">
    <property type="entry name" value="NADH OXIDOREDUCTASE-RELATED"/>
    <property type="match status" value="1"/>
</dbReference>
<keyword evidence="3" id="KW-1185">Reference proteome</keyword>
<feature type="domain" description="NADH:flavin oxidoreductase/NADH oxidase N-terminal" evidence="1">
    <location>
        <begin position="1"/>
        <end position="149"/>
    </location>
</feature>
<dbReference type="VEuPathDB" id="FungiDB:PYU1_G006319"/>
<organism evidence="2 3">
    <name type="scientific">Globisporangium ultimum (strain ATCC 200006 / CBS 805.95 / DAOM BR144)</name>
    <name type="common">Pythium ultimum</name>
    <dbReference type="NCBI Taxonomy" id="431595"/>
    <lineage>
        <taxon>Eukaryota</taxon>
        <taxon>Sar</taxon>
        <taxon>Stramenopiles</taxon>
        <taxon>Oomycota</taxon>
        <taxon>Peronosporomycetes</taxon>
        <taxon>Pythiales</taxon>
        <taxon>Pythiaceae</taxon>
        <taxon>Globisporangium</taxon>
    </lineage>
</organism>
<sequence length="188" mass="20806">YGGSFANRARFLLEVVDAVKSVWPADRVGVRIGPNGSYGGVGSHDNFEMFTYVLQQLSGHHSNGNDNGNGLCYVAIQDGTGFGVTDKCRLMTVFDVKQHFKGTVMANVSYTRDTAEGVLRSGAADFVGFGRLFMSNPDLVARFQHDWPLNPLLEYKFWWDANMGVDGYTQAGYGAFKYENDESCLENK</sequence>
<dbReference type="InParanoid" id="K3WMY9"/>
<protein>
    <recommendedName>
        <fullName evidence="1">NADH:flavin oxidoreductase/NADH oxidase N-terminal domain-containing protein</fullName>
    </recommendedName>
</protein>
<dbReference type="InterPro" id="IPR045247">
    <property type="entry name" value="Oye-like"/>
</dbReference>
<dbReference type="STRING" id="431595.K3WMY9"/>
<dbReference type="AlphaFoldDB" id="K3WMY9"/>
<proteinExistence type="predicted"/>
<dbReference type="PANTHER" id="PTHR22893:SF91">
    <property type="entry name" value="NADPH DEHYDROGENASE 2-RELATED"/>
    <property type="match status" value="1"/>
</dbReference>
<dbReference type="Pfam" id="PF00724">
    <property type="entry name" value="Oxidored_FMN"/>
    <property type="match status" value="1"/>
</dbReference>
<dbReference type="GO" id="GO:0010181">
    <property type="term" value="F:FMN binding"/>
    <property type="evidence" value="ECO:0007669"/>
    <property type="project" value="InterPro"/>
</dbReference>
<dbReference type="InterPro" id="IPR001155">
    <property type="entry name" value="OxRdtase_FMN_N"/>
</dbReference>
<reference evidence="2" key="3">
    <citation type="submission" date="2015-02" db="UniProtKB">
        <authorList>
            <consortium name="EnsemblProtists"/>
        </authorList>
    </citation>
    <scope>IDENTIFICATION</scope>
    <source>
        <strain evidence="2">DAOM BR144</strain>
    </source>
</reference>
<dbReference type="InterPro" id="IPR013785">
    <property type="entry name" value="Aldolase_TIM"/>
</dbReference>
<dbReference type="OMA" id="LLEYKFW"/>
<name>K3WMY9_GLOUD</name>
<dbReference type="EnsemblProtists" id="PYU1_T006331">
    <property type="protein sequence ID" value="PYU1_T006331"/>
    <property type="gene ID" value="PYU1_G006319"/>
</dbReference>
<evidence type="ECO:0000313" key="3">
    <source>
        <dbReference type="Proteomes" id="UP000019132"/>
    </source>
</evidence>
<dbReference type="SUPFAM" id="SSF51395">
    <property type="entry name" value="FMN-linked oxidoreductases"/>
    <property type="match status" value="1"/>
</dbReference>
<reference evidence="3" key="1">
    <citation type="journal article" date="2010" name="Genome Biol.">
        <title>Genome sequence of the necrotrophic plant pathogen Pythium ultimum reveals original pathogenicity mechanisms and effector repertoire.</title>
        <authorList>
            <person name="Levesque C.A."/>
            <person name="Brouwer H."/>
            <person name="Cano L."/>
            <person name="Hamilton J.P."/>
            <person name="Holt C."/>
            <person name="Huitema E."/>
            <person name="Raffaele S."/>
            <person name="Robideau G.P."/>
            <person name="Thines M."/>
            <person name="Win J."/>
            <person name="Zerillo M.M."/>
            <person name="Beakes G.W."/>
            <person name="Boore J.L."/>
            <person name="Busam D."/>
            <person name="Dumas B."/>
            <person name="Ferriera S."/>
            <person name="Fuerstenberg S.I."/>
            <person name="Gachon C.M."/>
            <person name="Gaulin E."/>
            <person name="Govers F."/>
            <person name="Grenville-Briggs L."/>
            <person name="Horner N."/>
            <person name="Hostetler J."/>
            <person name="Jiang R.H."/>
            <person name="Johnson J."/>
            <person name="Krajaejun T."/>
            <person name="Lin H."/>
            <person name="Meijer H.J."/>
            <person name="Moore B."/>
            <person name="Morris P."/>
            <person name="Phuntmart V."/>
            <person name="Puiu D."/>
            <person name="Shetty J."/>
            <person name="Stajich J.E."/>
            <person name="Tripathy S."/>
            <person name="Wawra S."/>
            <person name="van West P."/>
            <person name="Whitty B.R."/>
            <person name="Coutinho P.M."/>
            <person name="Henrissat B."/>
            <person name="Martin F."/>
            <person name="Thomas P.D."/>
            <person name="Tyler B.M."/>
            <person name="De Vries R.P."/>
            <person name="Kamoun S."/>
            <person name="Yandell M."/>
            <person name="Tisserat N."/>
            <person name="Buell C.R."/>
        </authorList>
    </citation>
    <scope>NUCLEOTIDE SEQUENCE</scope>
    <source>
        <strain evidence="3">DAOM:BR144</strain>
    </source>
</reference>
<evidence type="ECO:0000259" key="1">
    <source>
        <dbReference type="Pfam" id="PF00724"/>
    </source>
</evidence>
<dbReference type="Gene3D" id="3.20.20.70">
    <property type="entry name" value="Aldolase class I"/>
    <property type="match status" value="1"/>
</dbReference>
<dbReference type="Proteomes" id="UP000019132">
    <property type="component" value="Unassembled WGS sequence"/>
</dbReference>
<dbReference type="HOGENOM" id="CLU_012153_7_2_1"/>
<dbReference type="eggNOG" id="KOG0134">
    <property type="taxonomic scope" value="Eukaryota"/>
</dbReference>
<evidence type="ECO:0000313" key="2">
    <source>
        <dbReference type="EnsemblProtists" id="PYU1_T006331"/>
    </source>
</evidence>
<reference evidence="3" key="2">
    <citation type="submission" date="2010-04" db="EMBL/GenBank/DDBJ databases">
        <authorList>
            <person name="Buell R."/>
            <person name="Hamilton J."/>
            <person name="Hostetler J."/>
        </authorList>
    </citation>
    <scope>NUCLEOTIDE SEQUENCE [LARGE SCALE GENOMIC DNA]</scope>
    <source>
        <strain evidence="3">DAOM:BR144</strain>
    </source>
</reference>
<dbReference type="GO" id="GO:0016491">
    <property type="term" value="F:oxidoreductase activity"/>
    <property type="evidence" value="ECO:0007669"/>
    <property type="project" value="InterPro"/>
</dbReference>
<dbReference type="EMBL" id="GL376604">
    <property type="status" value="NOT_ANNOTATED_CDS"/>
    <property type="molecule type" value="Genomic_DNA"/>
</dbReference>
<accession>K3WMY9</accession>